<feature type="region of interest" description="A; substrate-binding" evidence="8">
    <location>
        <begin position="1"/>
        <end position="344"/>
    </location>
</feature>
<comment type="similarity">
    <text evidence="2 8">Belongs to the heat shock protein 90 family.</text>
</comment>
<feature type="binding site" evidence="9">
    <location>
        <position position="98"/>
    </location>
    <ligand>
        <name>ATP</name>
        <dbReference type="ChEBI" id="CHEBI:30616"/>
    </ligand>
</feature>
<evidence type="ECO:0000259" key="10">
    <source>
        <dbReference type="SMART" id="SM00387"/>
    </source>
</evidence>
<accession>A0A2S0MD82</accession>
<comment type="caution">
    <text evidence="8">Lacks conserved residue(s) required for the propagation of feature annotation.</text>
</comment>
<dbReference type="NCBIfam" id="NF003555">
    <property type="entry name" value="PRK05218.1"/>
    <property type="match status" value="1"/>
</dbReference>
<dbReference type="InterPro" id="IPR036890">
    <property type="entry name" value="HATPase_C_sf"/>
</dbReference>
<proteinExistence type="inferred from homology"/>
<dbReference type="CDD" id="cd16927">
    <property type="entry name" value="HATPase_Hsp90-like"/>
    <property type="match status" value="1"/>
</dbReference>
<keyword evidence="7 8" id="KW-0143">Chaperone</keyword>
<dbReference type="Gene3D" id="3.30.230.80">
    <property type="match status" value="1"/>
</dbReference>
<feature type="domain" description="Histidine kinase/HSP90-like ATPase" evidence="10">
    <location>
        <begin position="26"/>
        <end position="183"/>
    </location>
</feature>
<feature type="binding site" evidence="9">
    <location>
        <position position="79"/>
    </location>
    <ligand>
        <name>ATP</name>
        <dbReference type="ChEBI" id="CHEBI:30616"/>
    </ligand>
</feature>
<feature type="region of interest" description="C" evidence="8">
    <location>
        <begin position="625"/>
        <end position="696"/>
    </location>
</feature>
<dbReference type="RefSeq" id="WP_106702333.1">
    <property type="nucleotide sequence ID" value="NZ_CP027666.1"/>
</dbReference>
<keyword evidence="4 8" id="KW-0547">Nucleotide-binding</keyword>
<dbReference type="SUPFAM" id="SSF110942">
    <property type="entry name" value="HSP90 C-terminal domain"/>
    <property type="match status" value="1"/>
</dbReference>
<feature type="binding site" evidence="9">
    <location>
        <position position="84"/>
    </location>
    <ligand>
        <name>ATP</name>
        <dbReference type="ChEBI" id="CHEBI:30616"/>
    </ligand>
</feature>
<evidence type="ECO:0000313" key="11">
    <source>
        <dbReference type="EMBL" id="AVO33776.1"/>
    </source>
</evidence>
<dbReference type="GO" id="GO:0016887">
    <property type="term" value="F:ATP hydrolysis activity"/>
    <property type="evidence" value="ECO:0007669"/>
    <property type="project" value="InterPro"/>
</dbReference>
<name>A0A2S0MD82_9BURK</name>
<dbReference type="OrthoDB" id="9802640at2"/>
<sequence>MSTQKHAFQAEVAQLLHLVTHSLYSNPEIFLRELISNASDACDKLRYEALADPALYGDQPELEVRIATDKAAKTLTVTDTGIGMSEAEAIAHLGTIAKSGTKDFMSKLSGDQKADSQLIGQFGVGFYSGFIVADKIVVESRRAGLPANQGVRWTSKGDGDFEVETITREARGTSVILHLREDALEFADGWRLKELIGKYSDHISLPIKMEGETWVEGKEEGQAGHMAKTGEWETVNQANALWTRPKKDITDQQFKDFYQQLAHDWEPPLAWSLNRVEGNTEYTQLLYLPSHAPMDLWDRDRKAGIKLYVRRVFIMDDAEQLMPRYLRFIKGVVDSADLPLNVSRELLQESRDVRAIRDGNTRRVLSMLEGMAKDEQAAGGADAAEAANAEGKIDVGTGDATPAPEPTELHGDAVTDVVDKSEAPTAADTAVKFAEDKAKEPGKYAIFWGAFGAVLKEGLGEDNAHRDRIAKLLRYASTTAEGETVSFADYKARMKEGQKAIYYITADTPAAARNSPQLEVFKKKGIEVLLMTDRVDEWALSYLPEFEGTPLQSVAKGAVDLGDLQDEAEKKAAEAAAESVKPLLDKLKEALKGEVEDVRVTTRLVDSPACLVVKDAGMSMQLARMLKQAGQPVPETKPVLEINAEHPLVKKMETLEAGTPRFDDLAHVLFDQALLAEGGMPTDPAAYVRRVNALLV</sequence>
<dbReference type="FunFam" id="3.30.565.10:FF:000009">
    <property type="entry name" value="Molecular chaperone HtpG"/>
    <property type="match status" value="1"/>
</dbReference>
<dbReference type="EMBL" id="CP027666">
    <property type="protein sequence ID" value="AVO33776.1"/>
    <property type="molecule type" value="Genomic_DNA"/>
</dbReference>
<comment type="subunit">
    <text evidence="8">Homodimer.</text>
</comment>
<evidence type="ECO:0000256" key="6">
    <source>
        <dbReference type="ARBA" id="ARBA00023016"/>
    </source>
</evidence>
<dbReference type="InterPro" id="IPR001404">
    <property type="entry name" value="Hsp90_fam"/>
</dbReference>
<evidence type="ECO:0000256" key="2">
    <source>
        <dbReference type="ARBA" id="ARBA00008239"/>
    </source>
</evidence>
<feature type="binding site" evidence="9">
    <location>
        <position position="33"/>
    </location>
    <ligand>
        <name>ATP</name>
        <dbReference type="ChEBI" id="CHEBI:30616"/>
    </ligand>
</feature>
<evidence type="ECO:0000256" key="8">
    <source>
        <dbReference type="HAMAP-Rule" id="MF_00505"/>
    </source>
</evidence>
<keyword evidence="12" id="KW-1185">Reference proteome</keyword>
<dbReference type="InterPro" id="IPR020568">
    <property type="entry name" value="Ribosomal_Su5_D2-typ_SF"/>
</dbReference>
<dbReference type="PRINTS" id="PR00775">
    <property type="entry name" value="HEATSHOCK90"/>
</dbReference>
<dbReference type="Gene3D" id="3.40.50.11260">
    <property type="match status" value="1"/>
</dbReference>
<dbReference type="AlphaFoldDB" id="A0A2S0MD82"/>
<feature type="binding site" evidence="9">
    <location>
        <begin position="99"/>
        <end position="100"/>
    </location>
    <ligand>
        <name>ATP</name>
        <dbReference type="ChEBI" id="CHEBI:30616"/>
    </ligand>
</feature>
<dbReference type="HAMAP" id="MF_00505">
    <property type="entry name" value="HSP90"/>
    <property type="match status" value="1"/>
</dbReference>
<organism evidence="11 12">
    <name type="scientific">Ottowia oryzae</name>
    <dbReference type="NCBI Taxonomy" id="2109914"/>
    <lineage>
        <taxon>Bacteria</taxon>
        <taxon>Pseudomonadati</taxon>
        <taxon>Pseudomonadota</taxon>
        <taxon>Betaproteobacteria</taxon>
        <taxon>Burkholderiales</taxon>
        <taxon>Comamonadaceae</taxon>
        <taxon>Ottowia</taxon>
    </lineage>
</organism>
<dbReference type="InterPro" id="IPR037196">
    <property type="entry name" value="HSP90_C"/>
</dbReference>
<dbReference type="Pfam" id="PF00183">
    <property type="entry name" value="HSP90"/>
    <property type="match status" value="1"/>
</dbReference>
<keyword evidence="5 8" id="KW-0067">ATP-binding</keyword>
<feature type="binding site" evidence="9">
    <location>
        <position position="173"/>
    </location>
    <ligand>
        <name>ATP</name>
        <dbReference type="ChEBI" id="CHEBI:30616"/>
    </ligand>
</feature>
<dbReference type="InterPro" id="IPR003594">
    <property type="entry name" value="HATPase_dom"/>
</dbReference>
<keyword evidence="6 8" id="KW-0346">Stress response</keyword>
<dbReference type="GO" id="GO:0005737">
    <property type="term" value="C:cytoplasm"/>
    <property type="evidence" value="ECO:0007669"/>
    <property type="project" value="UniProtKB-SubCell"/>
</dbReference>
<dbReference type="PIRSF" id="PIRSF002583">
    <property type="entry name" value="Hsp90"/>
    <property type="match status" value="1"/>
</dbReference>
<dbReference type="Pfam" id="PF13589">
    <property type="entry name" value="HATPase_c_3"/>
    <property type="match status" value="1"/>
</dbReference>
<reference evidence="11 12" key="1">
    <citation type="submission" date="2018-03" db="EMBL/GenBank/DDBJ databases">
        <title>Genome sequencing of Ottowia sp.</title>
        <authorList>
            <person name="Kim S.-J."/>
            <person name="Heo J."/>
            <person name="Kwon S.-W."/>
        </authorList>
    </citation>
    <scope>NUCLEOTIDE SEQUENCE [LARGE SCALE GENOMIC DNA]</scope>
    <source>
        <strain evidence="11 12">KADR8-3</strain>
    </source>
</reference>
<protein>
    <recommendedName>
        <fullName evidence="8">Chaperone protein HtpG</fullName>
    </recommendedName>
    <alternativeName>
        <fullName evidence="8">Heat shock protein HtpG</fullName>
    </alternativeName>
    <alternativeName>
        <fullName evidence="8">High temperature protein G</fullName>
    </alternativeName>
</protein>
<dbReference type="Gene3D" id="1.20.120.790">
    <property type="entry name" value="Heat shock protein 90, C-terminal domain"/>
    <property type="match status" value="1"/>
</dbReference>
<gene>
    <name evidence="8" type="primary">htpG</name>
    <name evidence="11" type="ORF">C6570_05515</name>
</gene>
<dbReference type="Gene3D" id="3.30.565.10">
    <property type="entry name" value="Histidine kinase-like ATPase, C-terminal domain"/>
    <property type="match status" value="1"/>
</dbReference>
<dbReference type="Proteomes" id="UP000239709">
    <property type="component" value="Chromosome"/>
</dbReference>
<dbReference type="GO" id="GO:0005524">
    <property type="term" value="F:ATP binding"/>
    <property type="evidence" value="ECO:0007669"/>
    <property type="project" value="UniProtKB-UniRule"/>
</dbReference>
<dbReference type="PANTHER" id="PTHR11528">
    <property type="entry name" value="HEAT SHOCK PROTEIN 90 FAMILY MEMBER"/>
    <property type="match status" value="1"/>
</dbReference>
<feature type="binding site" evidence="9">
    <location>
        <position position="344"/>
    </location>
    <ligand>
        <name>ATP</name>
        <dbReference type="ChEBI" id="CHEBI:30616"/>
    </ligand>
</feature>
<evidence type="ECO:0000313" key="12">
    <source>
        <dbReference type="Proteomes" id="UP000239709"/>
    </source>
</evidence>
<dbReference type="GO" id="GO:0140662">
    <property type="term" value="F:ATP-dependent protein folding chaperone"/>
    <property type="evidence" value="ECO:0007669"/>
    <property type="project" value="InterPro"/>
</dbReference>
<dbReference type="SUPFAM" id="SSF54211">
    <property type="entry name" value="Ribosomal protein S5 domain 2-like"/>
    <property type="match status" value="2"/>
</dbReference>
<dbReference type="SUPFAM" id="SSF55874">
    <property type="entry name" value="ATPase domain of HSP90 chaperone/DNA topoisomerase II/histidine kinase"/>
    <property type="match status" value="1"/>
</dbReference>
<evidence type="ECO:0000256" key="5">
    <source>
        <dbReference type="ARBA" id="ARBA00022840"/>
    </source>
</evidence>
<dbReference type="GO" id="GO:0051082">
    <property type="term" value="F:unfolded protein binding"/>
    <property type="evidence" value="ECO:0007669"/>
    <property type="project" value="UniProtKB-UniRule"/>
</dbReference>
<dbReference type="InterPro" id="IPR020575">
    <property type="entry name" value="Hsp90_N"/>
</dbReference>
<feature type="binding site" evidence="9">
    <location>
        <begin position="121"/>
        <end position="126"/>
    </location>
    <ligand>
        <name>ATP</name>
        <dbReference type="ChEBI" id="CHEBI:30616"/>
    </ligand>
</feature>
<comment type="subcellular location">
    <subcellularLocation>
        <location evidence="1 8">Cytoplasm</location>
    </subcellularLocation>
</comment>
<dbReference type="KEGG" id="otk:C6570_05515"/>
<feature type="binding site" evidence="9">
    <location>
        <position position="37"/>
    </location>
    <ligand>
        <name>ATP</name>
        <dbReference type="ChEBI" id="CHEBI:30616"/>
    </ligand>
</feature>
<evidence type="ECO:0000256" key="3">
    <source>
        <dbReference type="ARBA" id="ARBA00022490"/>
    </source>
</evidence>
<evidence type="ECO:0000256" key="4">
    <source>
        <dbReference type="ARBA" id="ARBA00022741"/>
    </source>
</evidence>
<keyword evidence="3 8" id="KW-0963">Cytoplasm</keyword>
<dbReference type="SMART" id="SM00387">
    <property type="entry name" value="HATPase_c"/>
    <property type="match status" value="1"/>
</dbReference>
<evidence type="ECO:0000256" key="9">
    <source>
        <dbReference type="PIRSR" id="PIRSR002583-1"/>
    </source>
</evidence>
<comment type="function">
    <text evidence="8">Molecular chaperone. Has ATPase activity.</text>
</comment>
<evidence type="ECO:0000256" key="1">
    <source>
        <dbReference type="ARBA" id="ARBA00004496"/>
    </source>
</evidence>
<evidence type="ECO:0000256" key="7">
    <source>
        <dbReference type="ARBA" id="ARBA00023186"/>
    </source>
</evidence>